<keyword evidence="11" id="KW-1185">Reference proteome</keyword>
<dbReference type="Pfam" id="PF03029">
    <property type="entry name" value="ATP_bind_1"/>
    <property type="match status" value="1"/>
</dbReference>
<keyword evidence="7" id="KW-0539">Nucleus</keyword>
<evidence type="ECO:0000256" key="4">
    <source>
        <dbReference type="ARBA" id="ARBA00022801"/>
    </source>
</evidence>
<dbReference type="GO" id="GO:0003924">
    <property type="term" value="F:GTPase activity"/>
    <property type="evidence" value="ECO:0007669"/>
    <property type="project" value="InterPro"/>
</dbReference>
<evidence type="ECO:0000256" key="1">
    <source>
        <dbReference type="ARBA" id="ARBA00005290"/>
    </source>
</evidence>
<dbReference type="GO" id="GO:0005737">
    <property type="term" value="C:cytoplasm"/>
    <property type="evidence" value="ECO:0007669"/>
    <property type="project" value="UniProtKB-SubCell"/>
</dbReference>
<evidence type="ECO:0000313" key="12">
    <source>
        <dbReference type="WBParaSite" id="L893_g32960.t1"/>
    </source>
</evidence>
<dbReference type="GO" id="GO:0005525">
    <property type="term" value="F:GTP binding"/>
    <property type="evidence" value="ECO:0007669"/>
    <property type="project" value="UniProtKB-KW"/>
</dbReference>
<evidence type="ECO:0000256" key="7">
    <source>
        <dbReference type="ARBA" id="ARBA00023242"/>
    </source>
</evidence>
<evidence type="ECO:0000256" key="5">
    <source>
        <dbReference type="ARBA" id="ARBA00023054"/>
    </source>
</evidence>
<keyword evidence="6 9" id="KW-0342">GTP-binding</keyword>
<name>A0A1I8A551_9BILA</name>
<dbReference type="Gene3D" id="3.40.50.300">
    <property type="entry name" value="P-loop containing nucleotide triphosphate hydrolases"/>
    <property type="match status" value="1"/>
</dbReference>
<keyword evidence="2 9" id="KW-0963">Cytoplasm</keyword>
<evidence type="ECO:0000313" key="11">
    <source>
        <dbReference type="Proteomes" id="UP000095287"/>
    </source>
</evidence>
<dbReference type="WBParaSite" id="L893_g32960.t1">
    <property type="protein sequence ID" value="L893_g32960.t1"/>
    <property type="gene ID" value="L893_g32960"/>
</dbReference>
<sequence length="329" mass="36543">MASDASAPSSSSSDAQSSSAASGPPCILVLGMAGSGKTAFVQRLTSHLHMKQKTPYIINLDPAVHKIPYPANIDIRDTVLYKEEYGLGPNGAIMTCLNLMCTRFDQVMELLGKRANAVSHCVVDTPGQIEAFTWSASGSIITDTLASTYPTCIAYVIDSARATNPTTFMSNMLYACSILYRTKLPFFLVLNKADIVKPTFAVRWMTDFEAFEEALNEARSSYMNDLTRSMSLVLDQFYEKLNYACVSSLTGEGMDDVMAAVEKCMKEYREEYRPMYEKVLKERQEETINKMGELSVKEKVACEVGFDENYVAPTQKVHLGGIDEEDREE</sequence>
<organism evidence="11 12">
    <name type="scientific">Steinernema glaseri</name>
    <dbReference type="NCBI Taxonomy" id="37863"/>
    <lineage>
        <taxon>Eukaryota</taxon>
        <taxon>Metazoa</taxon>
        <taxon>Ecdysozoa</taxon>
        <taxon>Nematoda</taxon>
        <taxon>Chromadorea</taxon>
        <taxon>Rhabditida</taxon>
        <taxon>Tylenchina</taxon>
        <taxon>Panagrolaimomorpha</taxon>
        <taxon>Strongyloidoidea</taxon>
        <taxon>Steinernematidae</taxon>
        <taxon>Steinernema</taxon>
    </lineage>
</organism>
<feature type="region of interest" description="Disordered" evidence="10">
    <location>
        <begin position="1"/>
        <end position="20"/>
    </location>
</feature>
<keyword evidence="4 9" id="KW-0378">Hydrolase</keyword>
<comment type="subcellular location">
    <subcellularLocation>
        <location evidence="9">Cytoplasm</location>
    </subcellularLocation>
    <subcellularLocation>
        <location evidence="9">Nucleus</location>
    </subcellularLocation>
</comment>
<evidence type="ECO:0000256" key="8">
    <source>
        <dbReference type="ARBA" id="ARBA00055682"/>
    </source>
</evidence>
<reference evidence="12" key="1">
    <citation type="submission" date="2016-11" db="UniProtKB">
        <authorList>
            <consortium name="WormBaseParasite"/>
        </authorList>
    </citation>
    <scope>IDENTIFICATION</scope>
</reference>
<evidence type="ECO:0000256" key="9">
    <source>
        <dbReference type="RuleBase" id="RU365059"/>
    </source>
</evidence>
<evidence type="ECO:0000256" key="6">
    <source>
        <dbReference type="ARBA" id="ARBA00023134"/>
    </source>
</evidence>
<dbReference type="GO" id="GO:0005634">
    <property type="term" value="C:nucleus"/>
    <property type="evidence" value="ECO:0007669"/>
    <property type="project" value="UniProtKB-SubCell"/>
</dbReference>
<comment type="similarity">
    <text evidence="1 9">Belongs to the GPN-loop GTPase family.</text>
</comment>
<dbReference type="PANTHER" id="PTHR21231:SF8">
    <property type="entry name" value="GPN-LOOP GTPASE 1"/>
    <property type="match status" value="1"/>
</dbReference>
<proteinExistence type="inferred from homology"/>
<evidence type="ECO:0000256" key="2">
    <source>
        <dbReference type="ARBA" id="ARBA00022490"/>
    </source>
</evidence>
<dbReference type="PANTHER" id="PTHR21231">
    <property type="entry name" value="XPA-BINDING PROTEIN 1-RELATED"/>
    <property type="match status" value="1"/>
</dbReference>
<dbReference type="AlphaFoldDB" id="A0A1I8A551"/>
<keyword evidence="5" id="KW-0175">Coiled coil</keyword>
<evidence type="ECO:0000256" key="3">
    <source>
        <dbReference type="ARBA" id="ARBA00022741"/>
    </source>
</evidence>
<dbReference type="FunFam" id="3.40.50.300:FF:000888">
    <property type="entry name" value="GPN-loop GTPase 1"/>
    <property type="match status" value="1"/>
</dbReference>
<evidence type="ECO:0000256" key="10">
    <source>
        <dbReference type="SAM" id="MobiDB-lite"/>
    </source>
</evidence>
<dbReference type="CDD" id="cd17870">
    <property type="entry name" value="GPN1"/>
    <property type="match status" value="1"/>
</dbReference>
<dbReference type="SUPFAM" id="SSF52540">
    <property type="entry name" value="P-loop containing nucleoside triphosphate hydrolases"/>
    <property type="match status" value="1"/>
</dbReference>
<comment type="subunit">
    <text evidence="9">Binds to RNA polymerase II.</text>
</comment>
<keyword evidence="3 9" id="KW-0547">Nucleotide-binding</keyword>
<protein>
    <recommendedName>
        <fullName evidence="9">GPN-loop GTPase</fullName>
        <ecNumber evidence="9">3.6.5.-</ecNumber>
    </recommendedName>
</protein>
<accession>A0A1I8A551</accession>
<dbReference type="Proteomes" id="UP000095287">
    <property type="component" value="Unplaced"/>
</dbReference>
<dbReference type="EC" id="3.6.5.-" evidence="9"/>
<dbReference type="InterPro" id="IPR004130">
    <property type="entry name" value="Gpn"/>
</dbReference>
<dbReference type="InterPro" id="IPR030230">
    <property type="entry name" value="Gpn1/Npa3/XAB1"/>
</dbReference>
<dbReference type="InterPro" id="IPR027417">
    <property type="entry name" value="P-loop_NTPase"/>
</dbReference>
<comment type="function">
    <text evidence="8 9">Small GTPase required for proper nuclear import of RNA polymerase II (RNAPII). May act at an RNAP assembly step prior to nuclear import.</text>
</comment>